<keyword evidence="1" id="KW-0812">Transmembrane</keyword>
<keyword evidence="1" id="KW-0472">Membrane</keyword>
<feature type="transmembrane region" description="Helical" evidence="1">
    <location>
        <begin position="27"/>
        <end position="50"/>
    </location>
</feature>
<dbReference type="AlphaFoldDB" id="A0A835UBP2"/>
<accession>A0A835UBP2</accession>
<evidence type="ECO:0000313" key="4">
    <source>
        <dbReference type="Proteomes" id="UP000636800"/>
    </source>
</evidence>
<dbReference type="EMBL" id="JADCNL010000012">
    <property type="protein sequence ID" value="KAG0457029.1"/>
    <property type="molecule type" value="Genomic_DNA"/>
</dbReference>
<sequence>MKINDDQTRYNITEEACQISNFKTSRIFFLCLISILLCAVITNVIHVNVFHPVSYISSTMRSSSSHHPSISASSSCDSTIVKATKMAICLVGGARRFELTGPSIVKHVLQENPNADLFLHGPLDQNAYKFFLLKTAPRIAAVRIFDPHRIAETKMQLRVLSSGDSPNGTQGLLQYFNLVEGCLGLISAHESRHNFTYEWIVRTRVDGYWSAPLDTSAFQLNGYLVPAGSRFGGLNDRLGIGDRATSAVALSRLSVLPVLAAIGHQNLNSESAFKAQLAATHVRAKEATLPFCTLSDRHYMYPPGRFGVPVAAIDGGGRLSGAKCRPCEAVCTGKCVEKVWRLLDKGWGWLERSEGSLGLCNATGPWEEGWEKVFDRAAGEKAAAERRKVEAVDLAGCERELEGLKKKANLWDAPAPAEICRLGLVDSVL</sequence>
<name>A0A835UBP2_VANPL</name>
<dbReference type="Pfam" id="PF25072">
    <property type="entry name" value="DUF7796"/>
    <property type="match status" value="1"/>
</dbReference>
<evidence type="ECO:0000256" key="1">
    <source>
        <dbReference type="SAM" id="Phobius"/>
    </source>
</evidence>
<evidence type="ECO:0000259" key="2">
    <source>
        <dbReference type="Pfam" id="PF25072"/>
    </source>
</evidence>
<dbReference type="PANTHER" id="PTHR35112:SF1">
    <property type="entry name" value="RING_FYVE_PHD ZINC FINGER SUPERFAMILY PROTEIN"/>
    <property type="match status" value="1"/>
</dbReference>
<organism evidence="3 4">
    <name type="scientific">Vanilla planifolia</name>
    <name type="common">Vanilla</name>
    <dbReference type="NCBI Taxonomy" id="51239"/>
    <lineage>
        <taxon>Eukaryota</taxon>
        <taxon>Viridiplantae</taxon>
        <taxon>Streptophyta</taxon>
        <taxon>Embryophyta</taxon>
        <taxon>Tracheophyta</taxon>
        <taxon>Spermatophyta</taxon>
        <taxon>Magnoliopsida</taxon>
        <taxon>Liliopsida</taxon>
        <taxon>Asparagales</taxon>
        <taxon>Orchidaceae</taxon>
        <taxon>Vanilloideae</taxon>
        <taxon>Vanilleae</taxon>
        <taxon>Vanilla</taxon>
    </lineage>
</organism>
<gene>
    <name evidence="3" type="ORF">HPP92_022186</name>
</gene>
<evidence type="ECO:0000313" key="3">
    <source>
        <dbReference type="EMBL" id="KAG0457029.1"/>
    </source>
</evidence>
<dbReference type="InterPro" id="IPR056698">
    <property type="entry name" value="DUF7796"/>
</dbReference>
<comment type="caution">
    <text evidence="3">The sequence shown here is derived from an EMBL/GenBank/DDBJ whole genome shotgun (WGS) entry which is preliminary data.</text>
</comment>
<keyword evidence="4" id="KW-1185">Reference proteome</keyword>
<feature type="domain" description="DUF7796" evidence="2">
    <location>
        <begin position="82"/>
        <end position="424"/>
    </location>
</feature>
<dbReference type="OrthoDB" id="206201at2759"/>
<protein>
    <recommendedName>
        <fullName evidence="2">DUF7796 domain-containing protein</fullName>
    </recommendedName>
</protein>
<proteinExistence type="predicted"/>
<keyword evidence="1" id="KW-1133">Transmembrane helix</keyword>
<reference evidence="3 4" key="1">
    <citation type="journal article" date="2020" name="Nat. Food">
        <title>A phased Vanilla planifolia genome enables genetic improvement of flavour and production.</title>
        <authorList>
            <person name="Hasing T."/>
            <person name="Tang H."/>
            <person name="Brym M."/>
            <person name="Khazi F."/>
            <person name="Huang T."/>
            <person name="Chambers A.H."/>
        </authorList>
    </citation>
    <scope>NUCLEOTIDE SEQUENCE [LARGE SCALE GENOMIC DNA]</scope>
    <source>
        <tissue evidence="3">Leaf</tissue>
    </source>
</reference>
<dbReference type="Proteomes" id="UP000636800">
    <property type="component" value="Chromosome 12"/>
</dbReference>
<dbReference type="PANTHER" id="PTHR35112">
    <property type="entry name" value="OS08G0360500 PROTEIN"/>
    <property type="match status" value="1"/>
</dbReference>